<feature type="compositionally biased region" description="Polar residues" evidence="1">
    <location>
        <begin position="1"/>
        <end position="18"/>
    </location>
</feature>
<dbReference type="AlphaFoldDB" id="A0A1C7LU56"/>
<feature type="compositionally biased region" description="Polar residues" evidence="1">
    <location>
        <begin position="190"/>
        <end position="206"/>
    </location>
</feature>
<accession>A0A1C7LU56</accession>
<feature type="region of interest" description="Disordered" evidence="1">
    <location>
        <begin position="47"/>
        <end position="225"/>
    </location>
</feature>
<feature type="region of interest" description="Disordered" evidence="1">
    <location>
        <begin position="409"/>
        <end position="495"/>
    </location>
</feature>
<keyword evidence="3" id="KW-1185">Reference proteome</keyword>
<feature type="compositionally biased region" description="Polar residues" evidence="1">
    <location>
        <begin position="423"/>
        <end position="439"/>
    </location>
</feature>
<sequence>MPNEATESSELSNSQRGHTNAHGVPRRIPSLSSMADRVAALYRYFRGRPQEEQDAVATILDQTLTPLEESMTESSGEPSAGPSAPAGVQHNTIQLPSPPTSSRDSNEPADESLALSSTPSNPPVTSDPGGVQHGTTPPRQSEAMPSDPIRGGSPTSGSHVAATTVPQPAPQEPPVPSQSSSSMGPIVPPQSHTDTASEAVTPSGANASAPALQAQPAPQAPPPAYVIDPRRALRRQGAFYDRSHPDIAWMPEWGPRPNVPRTQLRGMEFTQAEEDAAPEWDEAWGSRPLLTDIPHNAVISHWLRDQGLNRTQVLAGLLAIRRQMVEQHERRRRRRTRSAHTVPVLHILNTSAWRREEDWEGGIAPVENPHPPARADDAADSQAEELDHLEDTFLEDSGNLENLNEEIRQYSRRREDVDETPVVGTSMSTGAGQPSSLSSPRRKRARDEGEEEDREVVRRRLDTGALPASTSRAVTSGIDRSPSPPTPPPSRIEDEALAAAPLSSLASFITRKRARGEDDTEVQAGQLTERPAVRPRLDAAMLPPPVPDVSAGPVDPPTTPSPAQLHVPVNVFDRTDLPLPPPSSDESVPHSIRRRQGQLRGVYADTYNPPPLPEENAGESHDQPRDHVEPTPHAGPSRHVPCLPPPEEDEDVADEPVMGPPTATAPSTQARNKRKANAKAKGKGKGKKRSH</sequence>
<feature type="compositionally biased region" description="Polar residues" evidence="1">
    <location>
        <begin position="89"/>
        <end position="103"/>
    </location>
</feature>
<dbReference type="OMA" id="ENRYWHP"/>
<feature type="compositionally biased region" description="Basic and acidic residues" evidence="1">
    <location>
        <begin position="618"/>
        <end position="630"/>
    </location>
</feature>
<evidence type="ECO:0000313" key="3">
    <source>
        <dbReference type="Proteomes" id="UP000092993"/>
    </source>
</evidence>
<gene>
    <name evidence="2" type="ORF">A0H81_12596</name>
</gene>
<dbReference type="EMBL" id="LUGG01000024">
    <property type="protein sequence ID" value="OBZ67449.1"/>
    <property type="molecule type" value="Genomic_DNA"/>
</dbReference>
<organism evidence="2 3">
    <name type="scientific">Grifola frondosa</name>
    <name type="common">Maitake</name>
    <name type="synonym">Polyporus frondosus</name>
    <dbReference type="NCBI Taxonomy" id="5627"/>
    <lineage>
        <taxon>Eukaryota</taxon>
        <taxon>Fungi</taxon>
        <taxon>Dikarya</taxon>
        <taxon>Basidiomycota</taxon>
        <taxon>Agaricomycotina</taxon>
        <taxon>Agaricomycetes</taxon>
        <taxon>Polyporales</taxon>
        <taxon>Grifolaceae</taxon>
        <taxon>Grifola</taxon>
    </lineage>
</organism>
<name>A0A1C7LU56_GRIFR</name>
<feature type="region of interest" description="Disordered" evidence="1">
    <location>
        <begin position="362"/>
        <end position="384"/>
    </location>
</feature>
<proteinExistence type="predicted"/>
<feature type="compositionally biased region" description="Low complexity" evidence="1">
    <location>
        <begin position="73"/>
        <end position="87"/>
    </location>
</feature>
<feature type="region of interest" description="Disordered" evidence="1">
    <location>
        <begin position="510"/>
        <end position="691"/>
    </location>
</feature>
<protein>
    <submittedName>
        <fullName evidence="2">Uncharacterized protein</fullName>
    </submittedName>
</protein>
<reference evidence="2 3" key="1">
    <citation type="submission" date="2016-03" db="EMBL/GenBank/DDBJ databases">
        <title>Whole genome sequencing of Grifola frondosa 9006-11.</title>
        <authorList>
            <person name="Min B."/>
            <person name="Park H."/>
            <person name="Kim J.-G."/>
            <person name="Cho H."/>
            <person name="Oh Y.-L."/>
            <person name="Kong W.-S."/>
            <person name="Choi I.-G."/>
        </authorList>
    </citation>
    <scope>NUCLEOTIDE SEQUENCE [LARGE SCALE GENOMIC DNA]</scope>
    <source>
        <strain evidence="2 3">9006-11</strain>
    </source>
</reference>
<feature type="compositionally biased region" description="Basic residues" evidence="1">
    <location>
        <begin position="671"/>
        <end position="691"/>
    </location>
</feature>
<comment type="caution">
    <text evidence="2">The sequence shown here is derived from an EMBL/GenBank/DDBJ whole genome shotgun (WGS) entry which is preliminary data.</text>
</comment>
<dbReference type="Proteomes" id="UP000092993">
    <property type="component" value="Unassembled WGS sequence"/>
</dbReference>
<feature type="region of interest" description="Disordered" evidence="1">
    <location>
        <begin position="1"/>
        <end position="33"/>
    </location>
</feature>
<evidence type="ECO:0000256" key="1">
    <source>
        <dbReference type="SAM" id="MobiDB-lite"/>
    </source>
</evidence>
<feature type="compositionally biased region" description="Pro residues" evidence="1">
    <location>
        <begin position="167"/>
        <end position="176"/>
    </location>
</feature>
<evidence type="ECO:0000313" key="2">
    <source>
        <dbReference type="EMBL" id="OBZ67449.1"/>
    </source>
</evidence>